<feature type="region of interest" description="Disordered" evidence="1">
    <location>
        <begin position="1"/>
        <end position="25"/>
    </location>
</feature>
<dbReference type="Proteomes" id="UP000440498">
    <property type="component" value="Unassembled WGS sequence"/>
</dbReference>
<comment type="caution">
    <text evidence="2">The sequence shown here is derived from an EMBL/GenBank/DDBJ whole genome shotgun (WGS) entry which is preliminary data.</text>
</comment>
<name>A0A6A7N3M6_9BURK</name>
<sequence>MDTQGRRIGRTTAARSRRRALPRQAIEPQSRRAGCLRLCGRLITDKLSLTERKRSLKEVTVRKCIRAAELPAFDAAPHLNNAVTIAAYLTDVLEAHDAGLLTAALGDVARAHGMAEIAEAAGITREALYKALRPGGAPRFDTIIRVCVAFDVRLVVQPA</sequence>
<accession>A0A6A7N3M6</accession>
<dbReference type="PANTHER" id="PTHR40275">
    <property type="entry name" value="SSL7038 PROTEIN"/>
    <property type="match status" value="1"/>
</dbReference>
<dbReference type="InterPro" id="IPR014057">
    <property type="entry name" value="HI1420"/>
</dbReference>
<dbReference type="EMBL" id="WHUG01000005">
    <property type="protein sequence ID" value="MQA39471.1"/>
    <property type="molecule type" value="Genomic_DNA"/>
</dbReference>
<organism evidence="2 3">
    <name type="scientific">Rugamonas aquatica</name>
    <dbReference type="NCBI Taxonomy" id="2743357"/>
    <lineage>
        <taxon>Bacteria</taxon>
        <taxon>Pseudomonadati</taxon>
        <taxon>Pseudomonadota</taxon>
        <taxon>Betaproteobacteria</taxon>
        <taxon>Burkholderiales</taxon>
        <taxon>Oxalobacteraceae</taxon>
        <taxon>Telluria group</taxon>
        <taxon>Rugamonas</taxon>
    </lineage>
</organism>
<evidence type="ECO:0000313" key="2">
    <source>
        <dbReference type="EMBL" id="MQA39471.1"/>
    </source>
</evidence>
<dbReference type="NCBIfam" id="TIGR02684">
    <property type="entry name" value="dnstrm_HI1420"/>
    <property type="match status" value="1"/>
</dbReference>
<dbReference type="Pfam" id="PF21716">
    <property type="entry name" value="dnstrm_HI1420"/>
    <property type="match status" value="1"/>
</dbReference>
<dbReference type="AlphaFoldDB" id="A0A6A7N3M6"/>
<reference evidence="2 3" key="1">
    <citation type="submission" date="2019-10" db="EMBL/GenBank/DDBJ databases">
        <title>Two novel species isolated from a subtropical stream in China.</title>
        <authorList>
            <person name="Lu H."/>
        </authorList>
    </citation>
    <scope>NUCLEOTIDE SEQUENCE [LARGE SCALE GENOMIC DNA]</scope>
    <source>
        <strain evidence="2 3">FT29W</strain>
    </source>
</reference>
<keyword evidence="3" id="KW-1185">Reference proteome</keyword>
<gene>
    <name evidence="2" type="ORF">GEV02_15050</name>
</gene>
<dbReference type="SUPFAM" id="SSF47413">
    <property type="entry name" value="lambda repressor-like DNA-binding domains"/>
    <property type="match status" value="1"/>
</dbReference>
<evidence type="ECO:0000256" key="1">
    <source>
        <dbReference type="SAM" id="MobiDB-lite"/>
    </source>
</evidence>
<dbReference type="GO" id="GO:0003677">
    <property type="term" value="F:DNA binding"/>
    <property type="evidence" value="ECO:0007669"/>
    <property type="project" value="InterPro"/>
</dbReference>
<dbReference type="PANTHER" id="PTHR40275:SF1">
    <property type="entry name" value="SSL7038 PROTEIN"/>
    <property type="match status" value="1"/>
</dbReference>
<proteinExistence type="predicted"/>
<protein>
    <submittedName>
        <fullName evidence="2">Putative addiction module antidote protein</fullName>
    </submittedName>
</protein>
<evidence type="ECO:0000313" key="3">
    <source>
        <dbReference type="Proteomes" id="UP000440498"/>
    </source>
</evidence>
<dbReference type="InterPro" id="IPR010982">
    <property type="entry name" value="Lambda_DNA-bd_dom_sf"/>
</dbReference>